<keyword evidence="7" id="KW-1185">Reference proteome</keyword>
<dbReference type="OMA" id="STMEGVW"/>
<evidence type="ECO:0000256" key="4">
    <source>
        <dbReference type="RuleBase" id="RU362057"/>
    </source>
</evidence>
<dbReference type="GO" id="GO:0080043">
    <property type="term" value="F:quercetin 3-O-glucosyltransferase activity"/>
    <property type="evidence" value="ECO:0007669"/>
    <property type="project" value="TreeGrafter"/>
</dbReference>
<dbReference type="FunFam" id="3.40.50.2000:FF:000133">
    <property type="entry name" value="UDP-glycosyltransferase 83A1"/>
    <property type="match status" value="1"/>
</dbReference>
<keyword evidence="2 3" id="KW-0808">Transferase</keyword>
<dbReference type="Proteomes" id="UP000075243">
    <property type="component" value="Unassembled WGS sequence"/>
</dbReference>
<dbReference type="PROSITE" id="PS00375">
    <property type="entry name" value="UDPGT"/>
    <property type="match status" value="1"/>
</dbReference>
<dbReference type="PANTHER" id="PTHR11926:SF1530">
    <property type="entry name" value="EF-HAND DOMAIN-CONTAINING PROTEIN"/>
    <property type="match status" value="1"/>
</dbReference>
<dbReference type="CDD" id="cd03784">
    <property type="entry name" value="GT1_Gtf-like"/>
    <property type="match status" value="1"/>
</dbReference>
<dbReference type="Pfam" id="PF00201">
    <property type="entry name" value="UDPGT"/>
    <property type="match status" value="1"/>
</dbReference>
<sequence>MSINPTVLVLPFPAQGHVNPLMTLSEKLVQHGCKVIFVNSDINHKRVVSSMVEQQHSIDESKIKLVSIPDGLGPDDDRHDWGKLCDAIRSTMPSALQKLIEDIHLNGDIRISFIIADFGMAWAFEVGTKFGIKGAMFFPMSATMFALFYNTPKLIDEGIINSDGLILTNKKTIRLSPNMSEMDIGTFFWLHLGDPLNTKGVFVFLGHCLRTLNLAEWWLCNTISELEPGVLNIVPKLLPIGPLLRSNDNTNATTRSMGQFWEEDLSCMNWLDQQPHGSVTYVAFGSITLFNQNQFDELALGLDLTNRPFLWIVRHDNKLTYPSEFQGHEGKLAEWAPQQKVLNHPAIACFVTHCGWNSTMEGLSNGVPLLCWPYIADQIYNKIHICDELKLGVGLNSDENGLVSRWEIKKKLDQLLSDENMRARSIKLKEKLMDNQIDSGQSLKNLNKLVKWLKE</sequence>
<dbReference type="InterPro" id="IPR002213">
    <property type="entry name" value="UDP_glucos_trans"/>
</dbReference>
<keyword evidence="3" id="KW-0328">Glycosyltransferase</keyword>
<dbReference type="Gene3D" id="3.40.50.2000">
    <property type="entry name" value="Glycogen Phosphorylase B"/>
    <property type="match status" value="2"/>
</dbReference>
<dbReference type="FunFam" id="3.40.50.2000:FF:000061">
    <property type="entry name" value="UDP-glycosyltransferase 83A1"/>
    <property type="match status" value="1"/>
</dbReference>
<evidence type="ECO:0000313" key="7">
    <source>
        <dbReference type="Proteomes" id="UP000075243"/>
    </source>
</evidence>
<accession>A0A151RGE9</accession>
<dbReference type="InterPro" id="IPR035595">
    <property type="entry name" value="UDP_glycos_trans_CS"/>
</dbReference>
<comment type="similarity">
    <text evidence="1 3">Belongs to the UDP-glycosyltransferase family.</text>
</comment>
<dbReference type="Pfam" id="PF26168">
    <property type="entry name" value="Glyco_transf_N"/>
    <property type="match status" value="1"/>
</dbReference>
<dbReference type="InterPro" id="IPR058980">
    <property type="entry name" value="Glyco_transf_N"/>
</dbReference>
<evidence type="ECO:0000256" key="3">
    <source>
        <dbReference type="RuleBase" id="RU003718"/>
    </source>
</evidence>
<dbReference type="AlphaFoldDB" id="A0A151RGE9"/>
<dbReference type="Gramene" id="C.cajan_36509.t">
    <property type="protein sequence ID" value="C.cajan_36509.t"/>
    <property type="gene ID" value="C.cajan_36509"/>
</dbReference>
<protein>
    <recommendedName>
        <fullName evidence="4">Glycosyltransferase</fullName>
        <ecNumber evidence="4">2.4.1.-</ecNumber>
    </recommendedName>
</protein>
<evidence type="ECO:0000313" key="6">
    <source>
        <dbReference type="EMBL" id="KYP41620.1"/>
    </source>
</evidence>
<reference evidence="6" key="1">
    <citation type="journal article" date="2012" name="Nat. Biotechnol.">
        <title>Draft genome sequence of pigeonpea (Cajanus cajan), an orphan legume crop of resource-poor farmers.</title>
        <authorList>
            <person name="Varshney R.K."/>
            <person name="Chen W."/>
            <person name="Li Y."/>
            <person name="Bharti A.K."/>
            <person name="Saxena R.K."/>
            <person name="Schlueter J.A."/>
            <person name="Donoghue M.T."/>
            <person name="Azam S."/>
            <person name="Fan G."/>
            <person name="Whaley A.M."/>
            <person name="Farmer A.D."/>
            <person name="Sheridan J."/>
            <person name="Iwata A."/>
            <person name="Tuteja R."/>
            <person name="Penmetsa R.V."/>
            <person name="Wu W."/>
            <person name="Upadhyaya H.D."/>
            <person name="Yang S.P."/>
            <person name="Shah T."/>
            <person name="Saxena K.B."/>
            <person name="Michael T."/>
            <person name="McCombie W.R."/>
            <person name="Yang B."/>
            <person name="Zhang G."/>
            <person name="Yang H."/>
            <person name="Wang J."/>
            <person name="Spillane C."/>
            <person name="Cook D.R."/>
            <person name="May G.D."/>
            <person name="Xu X."/>
            <person name="Jackson S.A."/>
        </authorList>
    </citation>
    <scope>NUCLEOTIDE SEQUENCE [LARGE SCALE GENOMIC DNA]</scope>
</reference>
<dbReference type="EC" id="2.4.1.-" evidence="4"/>
<evidence type="ECO:0000256" key="1">
    <source>
        <dbReference type="ARBA" id="ARBA00009995"/>
    </source>
</evidence>
<proteinExistence type="inferred from homology"/>
<dbReference type="EMBL" id="KQ483761">
    <property type="protein sequence ID" value="KYP41620.1"/>
    <property type="molecule type" value="Genomic_DNA"/>
</dbReference>
<dbReference type="SUPFAM" id="SSF53756">
    <property type="entry name" value="UDP-Glycosyltransferase/glycogen phosphorylase"/>
    <property type="match status" value="1"/>
</dbReference>
<dbReference type="PANTHER" id="PTHR11926">
    <property type="entry name" value="GLUCOSYL/GLUCURONOSYL TRANSFERASES"/>
    <property type="match status" value="1"/>
</dbReference>
<gene>
    <name evidence="6" type="ORF">KK1_037004</name>
</gene>
<name>A0A151RGE9_CAJCA</name>
<feature type="domain" description="Glycosyltransferase N-terminal" evidence="5">
    <location>
        <begin position="6"/>
        <end position="52"/>
    </location>
</feature>
<dbReference type="GO" id="GO:0080044">
    <property type="term" value="F:quercetin 7-O-glucosyltransferase activity"/>
    <property type="evidence" value="ECO:0007669"/>
    <property type="project" value="TreeGrafter"/>
</dbReference>
<organism evidence="6 7">
    <name type="scientific">Cajanus cajan</name>
    <name type="common">Pigeon pea</name>
    <name type="synonym">Cajanus indicus</name>
    <dbReference type="NCBI Taxonomy" id="3821"/>
    <lineage>
        <taxon>Eukaryota</taxon>
        <taxon>Viridiplantae</taxon>
        <taxon>Streptophyta</taxon>
        <taxon>Embryophyta</taxon>
        <taxon>Tracheophyta</taxon>
        <taxon>Spermatophyta</taxon>
        <taxon>Magnoliopsida</taxon>
        <taxon>eudicotyledons</taxon>
        <taxon>Gunneridae</taxon>
        <taxon>Pentapetalae</taxon>
        <taxon>rosids</taxon>
        <taxon>fabids</taxon>
        <taxon>Fabales</taxon>
        <taxon>Fabaceae</taxon>
        <taxon>Papilionoideae</taxon>
        <taxon>50 kb inversion clade</taxon>
        <taxon>NPAAA clade</taxon>
        <taxon>indigoferoid/millettioid clade</taxon>
        <taxon>Phaseoleae</taxon>
        <taxon>Cajanus</taxon>
    </lineage>
</organism>
<evidence type="ECO:0000259" key="5">
    <source>
        <dbReference type="Pfam" id="PF26168"/>
    </source>
</evidence>
<evidence type="ECO:0000256" key="2">
    <source>
        <dbReference type="ARBA" id="ARBA00022679"/>
    </source>
</evidence>